<proteinExistence type="predicted"/>
<evidence type="ECO:0000313" key="2">
    <source>
        <dbReference type="Proteomes" id="UP001148662"/>
    </source>
</evidence>
<name>A0ACC1S9U1_9APHY</name>
<protein>
    <submittedName>
        <fullName evidence="1">Uncharacterized protein</fullName>
    </submittedName>
</protein>
<comment type="caution">
    <text evidence="1">The sequence shown here is derived from an EMBL/GenBank/DDBJ whole genome shotgun (WGS) entry which is preliminary data.</text>
</comment>
<accession>A0ACC1S9U1</accession>
<reference evidence="1" key="1">
    <citation type="submission" date="2022-07" db="EMBL/GenBank/DDBJ databases">
        <title>Genome Sequence of Phlebia brevispora.</title>
        <authorList>
            <person name="Buettner E."/>
        </authorList>
    </citation>
    <scope>NUCLEOTIDE SEQUENCE</scope>
    <source>
        <strain evidence="1">MPL23</strain>
    </source>
</reference>
<evidence type="ECO:0000313" key="1">
    <source>
        <dbReference type="EMBL" id="KAJ3535025.1"/>
    </source>
</evidence>
<keyword evidence="2" id="KW-1185">Reference proteome</keyword>
<dbReference type="Proteomes" id="UP001148662">
    <property type="component" value="Unassembled WGS sequence"/>
</dbReference>
<dbReference type="EMBL" id="JANHOG010001566">
    <property type="protein sequence ID" value="KAJ3535025.1"/>
    <property type="molecule type" value="Genomic_DNA"/>
</dbReference>
<gene>
    <name evidence="1" type="ORF">NM688_g7038</name>
</gene>
<organism evidence="1 2">
    <name type="scientific">Phlebia brevispora</name>
    <dbReference type="NCBI Taxonomy" id="194682"/>
    <lineage>
        <taxon>Eukaryota</taxon>
        <taxon>Fungi</taxon>
        <taxon>Dikarya</taxon>
        <taxon>Basidiomycota</taxon>
        <taxon>Agaricomycotina</taxon>
        <taxon>Agaricomycetes</taxon>
        <taxon>Polyporales</taxon>
        <taxon>Meruliaceae</taxon>
        <taxon>Phlebia</taxon>
    </lineage>
</organism>
<sequence>MPTPIEDGARKRYTYDFQDPPNALAHNGVESVSIYMNSEEEIPVLCTFYRSQGTANEPLIFNFYKVYGPEPPERLPSTLPPPDHLSLHLSLGQRLGHGRSGGVYDVNIDFTNSSPELKSLAFPPLVAKVSRPKREKELEHEAFYYEEMETIQGIVIPRCYGFFTGKIPRDHLLVGETDVSSEFPTDSEESMSEASNLKNEDSERPQFTYNHAANFRVVSILLLEKLGDRLPVGKKLPEDLTAEIVDMYRHFGQFGIDHIDIRYANILEAPECPPGWPSLMSPLTHNAYRYRLIDFGNSRKTNRALEFFPSYYFGYVNRLLNGLTGGYIVEPWEV</sequence>